<dbReference type="SUPFAM" id="SSF56672">
    <property type="entry name" value="DNA/RNA polymerases"/>
    <property type="match status" value="1"/>
</dbReference>
<evidence type="ECO:0000313" key="2">
    <source>
        <dbReference type="Proteomes" id="UP001152795"/>
    </source>
</evidence>
<proteinExistence type="predicted"/>
<comment type="caution">
    <text evidence="1">The sequence shown here is derived from an EMBL/GenBank/DDBJ whole genome shotgun (WGS) entry which is preliminary data.</text>
</comment>
<sequence length="495" mass="56643">SLINELILILMTRHMSPDGLGTTIVQETWVNLIHMQAENGEKITGYDIQLLVTNRPDRNDNCFGSLRSDTQFISPNTFDLNVDVVNLKRRWIDVEKGLTMQIGSTLLYRRYVVDVATFFLPNFNVETTSCARPDVPATSEKYFLVGDFNASDWLMEVVAIIRKLRIGTREICVPDYLRQLITPIAMAPWKISNVVPIPKKGLLKVVSNYRPISLLSIVSKVFERCVYNRLIAHVSINLHHLQFGFLRGKSTTAQLLQVLQEIGEKLDKRVQTDIIYLDFAKAFDRVDHRLLVRKLKKFGIGGTLLKWFEDYLTNRHQRVTVLGKTSHSLPALSGVPQGSILGPLLFVIYVNDLPQETSTSSIALYADDTKCYRPVRSHKDEQYLQKDLDGINNWCELWRMDLNQSKCEVLSVTRNLKLVPPSYHLKYDTPIKRTNAQKDLGVIITSDLKWNQHVSMVCAKANKMLGFIKRSSMDIRNEKTRLALYKTMSVSLILQ</sequence>
<feature type="non-terminal residue" evidence="1">
    <location>
        <position position="495"/>
    </location>
</feature>
<dbReference type="PROSITE" id="PS50878">
    <property type="entry name" value="RT_POL"/>
    <property type="match status" value="1"/>
</dbReference>
<accession>A0A7D9EPG5</accession>
<evidence type="ECO:0000313" key="1">
    <source>
        <dbReference type="EMBL" id="CAB4015207.1"/>
    </source>
</evidence>
<dbReference type="InterPro" id="IPR000477">
    <property type="entry name" value="RT_dom"/>
</dbReference>
<feature type="non-terminal residue" evidence="1">
    <location>
        <position position="1"/>
    </location>
</feature>
<dbReference type="PANTHER" id="PTHR33332">
    <property type="entry name" value="REVERSE TRANSCRIPTASE DOMAIN-CONTAINING PROTEIN"/>
    <property type="match status" value="1"/>
</dbReference>
<dbReference type="Pfam" id="PF00078">
    <property type="entry name" value="RVT_1"/>
    <property type="match status" value="1"/>
</dbReference>
<organism evidence="1 2">
    <name type="scientific">Paramuricea clavata</name>
    <name type="common">Red gorgonian</name>
    <name type="synonym">Violescent sea-whip</name>
    <dbReference type="NCBI Taxonomy" id="317549"/>
    <lineage>
        <taxon>Eukaryota</taxon>
        <taxon>Metazoa</taxon>
        <taxon>Cnidaria</taxon>
        <taxon>Anthozoa</taxon>
        <taxon>Octocorallia</taxon>
        <taxon>Malacalcyonacea</taxon>
        <taxon>Plexauridae</taxon>
        <taxon>Paramuricea</taxon>
    </lineage>
</organism>
<name>A0A7D9EPG5_PARCT</name>
<dbReference type="InterPro" id="IPR043502">
    <property type="entry name" value="DNA/RNA_pol_sf"/>
</dbReference>
<gene>
    <name evidence="1" type="ORF">PACLA_8A042398</name>
</gene>
<dbReference type="EMBL" id="CACRXK020008624">
    <property type="protein sequence ID" value="CAB4015207.1"/>
    <property type="molecule type" value="Genomic_DNA"/>
</dbReference>
<dbReference type="CDD" id="cd01650">
    <property type="entry name" value="RT_nLTR_like"/>
    <property type="match status" value="1"/>
</dbReference>
<protein>
    <submittedName>
        <fullName evidence="1">Uncharacterized protein</fullName>
    </submittedName>
</protein>
<reference evidence="1" key="1">
    <citation type="submission" date="2020-04" db="EMBL/GenBank/DDBJ databases">
        <authorList>
            <person name="Alioto T."/>
            <person name="Alioto T."/>
            <person name="Gomez Garrido J."/>
        </authorList>
    </citation>
    <scope>NUCLEOTIDE SEQUENCE</scope>
    <source>
        <strain evidence="1">A484AB</strain>
    </source>
</reference>
<dbReference type="AlphaFoldDB" id="A0A7D9EPG5"/>
<keyword evidence="2" id="KW-1185">Reference proteome</keyword>
<dbReference type="Proteomes" id="UP001152795">
    <property type="component" value="Unassembled WGS sequence"/>
</dbReference>